<dbReference type="SMART" id="SM00173">
    <property type="entry name" value="RAS"/>
    <property type="match status" value="1"/>
</dbReference>
<evidence type="ECO:0000256" key="1">
    <source>
        <dbReference type="ARBA" id="ARBA00022741"/>
    </source>
</evidence>
<evidence type="ECO:0000313" key="3">
    <source>
        <dbReference type="EMBL" id="KAF6421109.1"/>
    </source>
</evidence>
<dbReference type="GO" id="GO:0003924">
    <property type="term" value="F:GTPase activity"/>
    <property type="evidence" value="ECO:0007669"/>
    <property type="project" value="InterPro"/>
</dbReference>
<dbReference type="SUPFAM" id="SSF52540">
    <property type="entry name" value="P-loop containing nucleoside triphosphate hydrolases"/>
    <property type="match status" value="1"/>
</dbReference>
<evidence type="ECO:0000256" key="2">
    <source>
        <dbReference type="ARBA" id="ARBA00023134"/>
    </source>
</evidence>
<dbReference type="AlphaFoldDB" id="A0A7J8DDL9"/>
<proteinExistence type="predicted"/>
<dbReference type="GO" id="GO:0005525">
    <property type="term" value="F:GTP binding"/>
    <property type="evidence" value="ECO:0007669"/>
    <property type="project" value="UniProtKB-KW"/>
</dbReference>
<dbReference type="EMBL" id="JACASF010000018">
    <property type="protein sequence ID" value="KAF6421109.1"/>
    <property type="molecule type" value="Genomic_DNA"/>
</dbReference>
<dbReference type="InterPro" id="IPR005225">
    <property type="entry name" value="Small_GTP-bd"/>
</dbReference>
<accession>A0A7J8DDL9</accession>
<dbReference type="Pfam" id="PF00071">
    <property type="entry name" value="Ras"/>
    <property type="match status" value="1"/>
</dbReference>
<name>A0A7J8DDL9_MOLMO</name>
<dbReference type="InterPro" id="IPR003578">
    <property type="entry name" value="Small_GTPase_Rho"/>
</dbReference>
<protein>
    <submittedName>
        <fullName evidence="3">Ras-like protein family member A</fullName>
    </submittedName>
</protein>
<dbReference type="GO" id="GO:0007264">
    <property type="term" value="P:small GTPase-mediated signal transduction"/>
    <property type="evidence" value="ECO:0007669"/>
    <property type="project" value="InterPro"/>
</dbReference>
<dbReference type="InterPro" id="IPR027417">
    <property type="entry name" value="P-loop_NTPase"/>
</dbReference>
<keyword evidence="4" id="KW-1185">Reference proteome</keyword>
<dbReference type="Proteomes" id="UP000550707">
    <property type="component" value="Unassembled WGS sequence"/>
</dbReference>
<dbReference type="InterPro" id="IPR001806">
    <property type="entry name" value="Small_GTPase"/>
</dbReference>
<dbReference type="PRINTS" id="PR00449">
    <property type="entry name" value="RASTRNSFRMNG"/>
</dbReference>
<dbReference type="SMART" id="SM00175">
    <property type="entry name" value="RAB"/>
    <property type="match status" value="1"/>
</dbReference>
<dbReference type="SMART" id="SM00174">
    <property type="entry name" value="RHO"/>
    <property type="match status" value="1"/>
</dbReference>
<reference evidence="3 4" key="1">
    <citation type="journal article" date="2020" name="Nature">
        <title>Six reference-quality genomes reveal evolution of bat adaptations.</title>
        <authorList>
            <person name="Jebb D."/>
            <person name="Huang Z."/>
            <person name="Pippel M."/>
            <person name="Hughes G.M."/>
            <person name="Lavrichenko K."/>
            <person name="Devanna P."/>
            <person name="Winkler S."/>
            <person name="Jermiin L.S."/>
            <person name="Skirmuntt E.C."/>
            <person name="Katzourakis A."/>
            <person name="Burkitt-Gray L."/>
            <person name="Ray D.A."/>
            <person name="Sullivan K.A.M."/>
            <person name="Roscito J.G."/>
            <person name="Kirilenko B.M."/>
            <person name="Davalos L.M."/>
            <person name="Corthals A.P."/>
            <person name="Power M.L."/>
            <person name="Jones G."/>
            <person name="Ransome R.D."/>
            <person name="Dechmann D.K.N."/>
            <person name="Locatelli A.G."/>
            <person name="Puechmaille S.J."/>
            <person name="Fedrigo O."/>
            <person name="Jarvis E.D."/>
            <person name="Hiller M."/>
            <person name="Vernes S.C."/>
            <person name="Myers E.W."/>
            <person name="Teeling E.C."/>
        </authorList>
    </citation>
    <scope>NUCLEOTIDE SEQUENCE [LARGE SCALE GENOMIC DNA]</scope>
    <source>
        <strain evidence="3">MMolMol1</strain>
        <tissue evidence="3">Muscle</tissue>
    </source>
</reference>
<keyword evidence="2" id="KW-0342">GTP-binding</keyword>
<dbReference type="FunFam" id="3.40.50.300:FF:002358">
    <property type="entry name" value="Rho-related GTP-binding protein RhoC"/>
    <property type="match status" value="1"/>
</dbReference>
<dbReference type="PROSITE" id="PS51420">
    <property type="entry name" value="RHO"/>
    <property type="match status" value="1"/>
</dbReference>
<evidence type="ECO:0000313" key="4">
    <source>
        <dbReference type="Proteomes" id="UP000550707"/>
    </source>
</evidence>
<keyword evidence="1" id="KW-0547">Nucleotide-binding</keyword>
<gene>
    <name evidence="3" type="ORF">HJG59_015577</name>
</gene>
<sequence length="127" mass="14516">MAAIRKKLVIVGDGACGKTCLLIVFSKDQFPEVYVPTVFENYVADIEVDGKQVELALWDTAGQEDYDRLRPLSYPDTDVILMCFSIDSPDSLGAGKTRRRQRYGKQDWRFWVHGVFSKDQRWSEGGF</sequence>
<dbReference type="Gene3D" id="3.40.50.300">
    <property type="entry name" value="P-loop containing nucleotide triphosphate hydrolases"/>
    <property type="match status" value="1"/>
</dbReference>
<dbReference type="NCBIfam" id="TIGR00231">
    <property type="entry name" value="small_GTP"/>
    <property type="match status" value="1"/>
</dbReference>
<dbReference type="PROSITE" id="PS51419">
    <property type="entry name" value="RAB"/>
    <property type="match status" value="1"/>
</dbReference>
<dbReference type="PANTHER" id="PTHR24072">
    <property type="entry name" value="RHO FAMILY GTPASE"/>
    <property type="match status" value="1"/>
</dbReference>
<organism evidence="3 4">
    <name type="scientific">Molossus molossus</name>
    <name type="common">Pallas' mastiff bat</name>
    <name type="synonym">Vespertilio molossus</name>
    <dbReference type="NCBI Taxonomy" id="27622"/>
    <lineage>
        <taxon>Eukaryota</taxon>
        <taxon>Metazoa</taxon>
        <taxon>Chordata</taxon>
        <taxon>Craniata</taxon>
        <taxon>Vertebrata</taxon>
        <taxon>Euteleostomi</taxon>
        <taxon>Mammalia</taxon>
        <taxon>Eutheria</taxon>
        <taxon>Laurasiatheria</taxon>
        <taxon>Chiroptera</taxon>
        <taxon>Yangochiroptera</taxon>
        <taxon>Molossidae</taxon>
        <taxon>Molossus</taxon>
    </lineage>
</organism>
<comment type="caution">
    <text evidence="3">The sequence shown here is derived from an EMBL/GenBank/DDBJ whole genome shotgun (WGS) entry which is preliminary data.</text>
</comment>